<reference evidence="2" key="1">
    <citation type="submission" date="2016-06" db="EMBL/GenBank/DDBJ databases">
        <title>Parallel loss of symbiosis genes in relatives of nitrogen-fixing non-legume Parasponia.</title>
        <authorList>
            <person name="Van Velzen R."/>
            <person name="Holmer R."/>
            <person name="Bu F."/>
            <person name="Rutten L."/>
            <person name="Van Zeijl A."/>
            <person name="Liu W."/>
            <person name="Santuari L."/>
            <person name="Cao Q."/>
            <person name="Sharma T."/>
            <person name="Shen D."/>
            <person name="Roswanjaya Y."/>
            <person name="Wardhani T."/>
            <person name="Kalhor M.S."/>
            <person name="Jansen J."/>
            <person name="Van den Hoogen J."/>
            <person name="Gungor B."/>
            <person name="Hartog M."/>
            <person name="Hontelez J."/>
            <person name="Verver J."/>
            <person name="Yang W.-C."/>
            <person name="Schijlen E."/>
            <person name="Repin R."/>
            <person name="Schilthuizen M."/>
            <person name="Schranz E."/>
            <person name="Heidstra R."/>
            <person name="Miyata K."/>
            <person name="Fedorova E."/>
            <person name="Kohlen W."/>
            <person name="Bisseling T."/>
            <person name="Smit S."/>
            <person name="Geurts R."/>
        </authorList>
    </citation>
    <scope>NUCLEOTIDE SEQUENCE [LARGE SCALE GENOMIC DNA]</scope>
    <source>
        <strain evidence="2">cv. RG33-2</strain>
    </source>
</reference>
<dbReference type="EMBL" id="JXTC01000200">
    <property type="protein sequence ID" value="PON82182.1"/>
    <property type="molecule type" value="Genomic_DNA"/>
</dbReference>
<name>A0A2P5E9F0_TREOI</name>
<evidence type="ECO:0000313" key="2">
    <source>
        <dbReference type="Proteomes" id="UP000237000"/>
    </source>
</evidence>
<evidence type="ECO:0000313" key="1">
    <source>
        <dbReference type="EMBL" id="PON82182.1"/>
    </source>
</evidence>
<proteinExistence type="predicted"/>
<protein>
    <submittedName>
        <fullName evidence="1">Uncharacterized protein</fullName>
    </submittedName>
</protein>
<dbReference type="InParanoid" id="A0A2P5E9F0"/>
<dbReference type="OrthoDB" id="10458079at2759"/>
<keyword evidence="2" id="KW-1185">Reference proteome</keyword>
<dbReference type="Proteomes" id="UP000237000">
    <property type="component" value="Unassembled WGS sequence"/>
</dbReference>
<organism evidence="1 2">
    <name type="scientific">Trema orientale</name>
    <name type="common">Charcoal tree</name>
    <name type="synonym">Celtis orientalis</name>
    <dbReference type="NCBI Taxonomy" id="63057"/>
    <lineage>
        <taxon>Eukaryota</taxon>
        <taxon>Viridiplantae</taxon>
        <taxon>Streptophyta</taxon>
        <taxon>Embryophyta</taxon>
        <taxon>Tracheophyta</taxon>
        <taxon>Spermatophyta</taxon>
        <taxon>Magnoliopsida</taxon>
        <taxon>eudicotyledons</taxon>
        <taxon>Gunneridae</taxon>
        <taxon>Pentapetalae</taxon>
        <taxon>rosids</taxon>
        <taxon>fabids</taxon>
        <taxon>Rosales</taxon>
        <taxon>Cannabaceae</taxon>
        <taxon>Trema</taxon>
    </lineage>
</organism>
<dbReference type="AlphaFoldDB" id="A0A2P5E9F0"/>
<accession>A0A2P5E9F0</accession>
<gene>
    <name evidence="1" type="ORF">TorRG33x02_220330</name>
</gene>
<sequence length="76" mass="8529">MPFNGVINPSPEMRILPFGSLNGKQDFTLETTISMFDSDSNQLNGYSKQGLIGQMGYKTWVNRIIFVHFPKDSTGI</sequence>
<comment type="caution">
    <text evidence="1">The sequence shown here is derived from an EMBL/GenBank/DDBJ whole genome shotgun (WGS) entry which is preliminary data.</text>
</comment>